<keyword evidence="4" id="KW-1185">Reference proteome</keyword>
<accession>A0ABW3NG34</accession>
<dbReference type="PANTHER" id="PTHR21621">
    <property type="entry name" value="RIBOSOMAL PROTEIN S6 MODIFICATION PROTEIN"/>
    <property type="match status" value="1"/>
</dbReference>
<evidence type="ECO:0000256" key="1">
    <source>
        <dbReference type="PROSITE-ProRule" id="PRU00409"/>
    </source>
</evidence>
<dbReference type="InterPro" id="IPR011761">
    <property type="entry name" value="ATP-grasp"/>
</dbReference>
<evidence type="ECO:0000259" key="2">
    <source>
        <dbReference type="PROSITE" id="PS50975"/>
    </source>
</evidence>
<feature type="domain" description="ATP-grasp" evidence="2">
    <location>
        <begin position="101"/>
        <end position="278"/>
    </location>
</feature>
<protein>
    <submittedName>
        <fullName evidence="3">RimK family alpha-L-glutamate ligase</fullName>
    </submittedName>
</protein>
<keyword evidence="1" id="KW-0547">Nucleotide-binding</keyword>
<dbReference type="SUPFAM" id="SSF56059">
    <property type="entry name" value="Glutathione synthetase ATP-binding domain-like"/>
    <property type="match status" value="1"/>
</dbReference>
<keyword evidence="1" id="KW-0067">ATP-binding</keyword>
<gene>
    <name evidence="3" type="ORF">ACFQ19_05080</name>
</gene>
<evidence type="ECO:0000313" key="4">
    <source>
        <dbReference type="Proteomes" id="UP001597041"/>
    </source>
</evidence>
<dbReference type="PROSITE" id="PS50975">
    <property type="entry name" value="ATP_GRASP"/>
    <property type="match status" value="1"/>
</dbReference>
<dbReference type="PANTHER" id="PTHR21621:SF0">
    <property type="entry name" value="BETA-CITRYLGLUTAMATE SYNTHASE B-RELATED"/>
    <property type="match status" value="1"/>
</dbReference>
<dbReference type="EMBL" id="JBHTKK010000003">
    <property type="protein sequence ID" value="MFD1065395.1"/>
    <property type="molecule type" value="Genomic_DNA"/>
</dbReference>
<name>A0ABW3NG34_9BACI</name>
<dbReference type="Gene3D" id="3.30.470.20">
    <property type="entry name" value="ATP-grasp fold, B domain"/>
    <property type="match status" value="1"/>
</dbReference>
<comment type="caution">
    <text evidence="3">The sequence shown here is derived from an EMBL/GenBank/DDBJ whole genome shotgun (WGS) entry which is preliminary data.</text>
</comment>
<dbReference type="Pfam" id="PF08443">
    <property type="entry name" value="RimK"/>
    <property type="match status" value="1"/>
</dbReference>
<reference evidence="4" key="1">
    <citation type="journal article" date="2019" name="Int. J. Syst. Evol. Microbiol.">
        <title>The Global Catalogue of Microorganisms (GCM) 10K type strain sequencing project: providing services to taxonomists for standard genome sequencing and annotation.</title>
        <authorList>
            <consortium name="The Broad Institute Genomics Platform"/>
            <consortium name="The Broad Institute Genome Sequencing Center for Infectious Disease"/>
            <person name="Wu L."/>
            <person name="Ma J."/>
        </authorList>
    </citation>
    <scope>NUCLEOTIDE SEQUENCE [LARGE SCALE GENOMIC DNA]</scope>
    <source>
        <strain evidence="4">CCUG 56608</strain>
    </source>
</reference>
<organism evidence="3 4">
    <name type="scientific">Oceanobacillus locisalsi</name>
    <dbReference type="NCBI Taxonomy" id="546107"/>
    <lineage>
        <taxon>Bacteria</taxon>
        <taxon>Bacillati</taxon>
        <taxon>Bacillota</taxon>
        <taxon>Bacilli</taxon>
        <taxon>Bacillales</taxon>
        <taxon>Bacillaceae</taxon>
        <taxon>Oceanobacillus</taxon>
    </lineage>
</organism>
<dbReference type="GO" id="GO:0016874">
    <property type="term" value="F:ligase activity"/>
    <property type="evidence" value="ECO:0007669"/>
    <property type="project" value="UniProtKB-KW"/>
</dbReference>
<proteinExistence type="predicted"/>
<evidence type="ECO:0000313" key="3">
    <source>
        <dbReference type="EMBL" id="MFD1065395.1"/>
    </source>
</evidence>
<sequence>MKGWLIYTISDSIRNKSYIDWFIDEAQKQSIELVLLHREEISIGIYHNKPVIYANGKEITADFAVVRTVDPLLNKQLEQMGIAVFNKPLISETFNHKAYGYLAIQQLGIPVPETYYFPGNLTPSSSPLDFPFVVKTAAGKGGSQVVMLHHLKEWKAYCQNTTETFVVQSPKNIQPGKDLRVFVIGKDIIAAVLRENTNDFRANYSLGGKASLYTLNQTEKRTVQKIIDAYDFGLVGIDFMFSHDGEFIFNEIEDAVGSRTLSMLSNINLLEKYVHFIKENLRSNLK</sequence>
<dbReference type="InterPro" id="IPR013651">
    <property type="entry name" value="ATP-grasp_RimK-type"/>
</dbReference>
<dbReference type="Proteomes" id="UP001597041">
    <property type="component" value="Unassembled WGS sequence"/>
</dbReference>
<dbReference type="RefSeq" id="WP_379591032.1">
    <property type="nucleotide sequence ID" value="NZ_JBHTKK010000003.1"/>
</dbReference>
<keyword evidence="3" id="KW-0436">Ligase</keyword>
<dbReference type="Gene3D" id="3.40.50.20">
    <property type="match status" value="1"/>
</dbReference>